<dbReference type="EMBL" id="JACVXA010000001">
    <property type="protein sequence ID" value="MBE3636729.1"/>
    <property type="molecule type" value="Genomic_DNA"/>
</dbReference>
<dbReference type="AlphaFoldDB" id="A0A8J6Z3E7"/>
<keyword evidence="4 8" id="KW-0689">Ribosomal protein</keyword>
<sequence length="243" mass="27597">MGHKVNPIGMRLQVNRTWDSRWYADTKDYGDLLLEDIKIREFIKKECKQAGVSRVIIERPHKKCRVTVHTARPGVIIGKKGADIEVLRKKLAAMTASELHLNIVEVRKPELDGQLVAESIAQQLERRVSFRRAMKRSVQNAMRMGALGIRVNVAGRLGGAEIARTEWYREGRVPLHTLRADIDYATAEAMTPYGIIGIKVWIFKGEIMEHDPSARDRKAQELQDGPSPRGAGGDRRRNRDNDR</sequence>
<feature type="compositionally biased region" description="Basic and acidic residues" evidence="10">
    <location>
        <begin position="232"/>
        <end position="243"/>
    </location>
</feature>
<dbReference type="Pfam" id="PF07650">
    <property type="entry name" value="KH_2"/>
    <property type="match status" value="1"/>
</dbReference>
<keyword evidence="13" id="KW-1185">Reference proteome</keyword>
<evidence type="ECO:0000256" key="6">
    <source>
        <dbReference type="ARBA" id="ARBA00024998"/>
    </source>
</evidence>
<evidence type="ECO:0000256" key="7">
    <source>
        <dbReference type="ARBA" id="ARBA00035257"/>
    </source>
</evidence>
<dbReference type="FunFam" id="3.30.1140.32:FF:000001">
    <property type="entry name" value="30S ribosomal protein S3"/>
    <property type="match status" value="1"/>
</dbReference>
<evidence type="ECO:0000259" key="11">
    <source>
        <dbReference type="PROSITE" id="PS50823"/>
    </source>
</evidence>
<evidence type="ECO:0000256" key="2">
    <source>
        <dbReference type="ARBA" id="ARBA00022730"/>
    </source>
</evidence>
<name>A0A8J6Z3E7_9RHOB</name>
<comment type="function">
    <text evidence="6 8">Binds the lower part of the 30S subunit head. Binds mRNA in the 70S ribosome, positioning it for translation.</text>
</comment>
<dbReference type="InterPro" id="IPR004044">
    <property type="entry name" value="KH_dom_type_2"/>
</dbReference>
<dbReference type="PANTHER" id="PTHR11760:SF19">
    <property type="entry name" value="SMALL RIBOSOMAL SUBUNIT PROTEIN US3C"/>
    <property type="match status" value="1"/>
</dbReference>
<proteinExistence type="inferred from homology"/>
<dbReference type="InterPro" id="IPR015946">
    <property type="entry name" value="KH_dom-like_a/b"/>
</dbReference>
<evidence type="ECO:0000256" key="5">
    <source>
        <dbReference type="ARBA" id="ARBA00023274"/>
    </source>
</evidence>
<dbReference type="FunFam" id="3.30.300.20:FF:000001">
    <property type="entry name" value="30S ribosomal protein S3"/>
    <property type="match status" value="1"/>
</dbReference>
<dbReference type="Gene3D" id="3.30.300.20">
    <property type="match status" value="1"/>
</dbReference>
<dbReference type="GO" id="GO:0019843">
    <property type="term" value="F:rRNA binding"/>
    <property type="evidence" value="ECO:0007669"/>
    <property type="project" value="UniProtKB-UniRule"/>
</dbReference>
<organism evidence="12 13">
    <name type="scientific">Mangrovicoccus algicola</name>
    <dbReference type="NCBI Taxonomy" id="2771008"/>
    <lineage>
        <taxon>Bacteria</taxon>
        <taxon>Pseudomonadati</taxon>
        <taxon>Pseudomonadota</taxon>
        <taxon>Alphaproteobacteria</taxon>
        <taxon>Rhodobacterales</taxon>
        <taxon>Paracoccaceae</taxon>
        <taxon>Mangrovicoccus</taxon>
    </lineage>
</organism>
<dbReference type="InterPro" id="IPR004087">
    <property type="entry name" value="KH_dom"/>
</dbReference>
<gene>
    <name evidence="8 12" type="primary">rpsC</name>
    <name evidence="12" type="ORF">ICN82_00765</name>
</gene>
<dbReference type="Gene3D" id="3.30.1140.32">
    <property type="entry name" value="Ribosomal protein S3, C-terminal domain"/>
    <property type="match status" value="1"/>
</dbReference>
<dbReference type="InterPro" id="IPR057258">
    <property type="entry name" value="Ribosomal_uS3"/>
</dbReference>
<dbReference type="GO" id="GO:0022627">
    <property type="term" value="C:cytosolic small ribosomal subunit"/>
    <property type="evidence" value="ECO:0007669"/>
    <property type="project" value="TreeGrafter"/>
</dbReference>
<dbReference type="SMART" id="SM00322">
    <property type="entry name" value="KH"/>
    <property type="match status" value="1"/>
</dbReference>
<dbReference type="InterPro" id="IPR001351">
    <property type="entry name" value="Ribosomal_uS3_C"/>
</dbReference>
<reference evidence="12" key="1">
    <citation type="submission" date="2020-09" db="EMBL/GenBank/DDBJ databases">
        <title>A novel bacterium of genus Mangrovicoccus, isolated from South China Sea.</title>
        <authorList>
            <person name="Huang H."/>
            <person name="Mo K."/>
            <person name="Hu Y."/>
        </authorList>
    </citation>
    <scope>NUCLEOTIDE SEQUENCE</scope>
    <source>
        <strain evidence="12">HB182678</strain>
    </source>
</reference>
<comment type="caution">
    <text evidence="12">The sequence shown here is derived from an EMBL/GenBank/DDBJ whole genome shotgun (WGS) entry which is preliminary data.</text>
</comment>
<evidence type="ECO:0000256" key="1">
    <source>
        <dbReference type="ARBA" id="ARBA00010761"/>
    </source>
</evidence>
<dbReference type="PROSITE" id="PS50823">
    <property type="entry name" value="KH_TYPE_2"/>
    <property type="match status" value="1"/>
</dbReference>
<dbReference type="CDD" id="cd02412">
    <property type="entry name" value="KH-II_30S_S3"/>
    <property type="match status" value="1"/>
</dbReference>
<dbReference type="Pfam" id="PF00189">
    <property type="entry name" value="Ribosomal_S3_C"/>
    <property type="match status" value="1"/>
</dbReference>
<dbReference type="PANTHER" id="PTHR11760">
    <property type="entry name" value="30S/40S RIBOSOMAL PROTEIN S3"/>
    <property type="match status" value="1"/>
</dbReference>
<keyword evidence="3 8" id="KW-0694">RNA-binding</keyword>
<dbReference type="Proteomes" id="UP000609121">
    <property type="component" value="Unassembled WGS sequence"/>
</dbReference>
<comment type="subunit">
    <text evidence="8">Part of the 30S ribosomal subunit. Forms a tight complex with proteins S10 and S14.</text>
</comment>
<evidence type="ECO:0000313" key="12">
    <source>
        <dbReference type="EMBL" id="MBE3636729.1"/>
    </source>
</evidence>
<accession>A0A8J6Z3E7</accession>
<dbReference type="GO" id="GO:0003729">
    <property type="term" value="F:mRNA binding"/>
    <property type="evidence" value="ECO:0007669"/>
    <property type="project" value="UniProtKB-UniRule"/>
</dbReference>
<evidence type="ECO:0000256" key="4">
    <source>
        <dbReference type="ARBA" id="ARBA00022980"/>
    </source>
</evidence>
<comment type="similarity">
    <text evidence="1 8 9">Belongs to the universal ribosomal protein uS3 family.</text>
</comment>
<dbReference type="InterPro" id="IPR018280">
    <property type="entry name" value="Ribosomal_uS3_CS"/>
</dbReference>
<feature type="region of interest" description="Disordered" evidence="10">
    <location>
        <begin position="212"/>
        <end position="243"/>
    </location>
</feature>
<evidence type="ECO:0000256" key="9">
    <source>
        <dbReference type="RuleBase" id="RU003624"/>
    </source>
</evidence>
<keyword evidence="5 8" id="KW-0687">Ribonucleoprotein</keyword>
<feature type="compositionally biased region" description="Basic and acidic residues" evidence="10">
    <location>
        <begin position="212"/>
        <end position="221"/>
    </location>
</feature>
<dbReference type="GO" id="GO:0003735">
    <property type="term" value="F:structural constituent of ribosome"/>
    <property type="evidence" value="ECO:0007669"/>
    <property type="project" value="InterPro"/>
</dbReference>
<dbReference type="PROSITE" id="PS00548">
    <property type="entry name" value="RIBOSOMAL_S3"/>
    <property type="match status" value="1"/>
</dbReference>
<protein>
    <recommendedName>
        <fullName evidence="7 8">Small ribosomal subunit protein uS3</fullName>
    </recommendedName>
</protein>
<dbReference type="NCBIfam" id="TIGR01009">
    <property type="entry name" value="rpsC_bact"/>
    <property type="match status" value="1"/>
</dbReference>
<evidence type="ECO:0000256" key="8">
    <source>
        <dbReference type="HAMAP-Rule" id="MF_01309"/>
    </source>
</evidence>
<dbReference type="SUPFAM" id="SSF54821">
    <property type="entry name" value="Ribosomal protein S3 C-terminal domain"/>
    <property type="match status" value="1"/>
</dbReference>
<dbReference type="HAMAP" id="MF_01309_B">
    <property type="entry name" value="Ribosomal_uS3_B"/>
    <property type="match status" value="1"/>
</dbReference>
<feature type="domain" description="KH type-2" evidence="11">
    <location>
        <begin position="39"/>
        <end position="107"/>
    </location>
</feature>
<evidence type="ECO:0000256" key="3">
    <source>
        <dbReference type="ARBA" id="ARBA00022884"/>
    </source>
</evidence>
<dbReference type="InterPro" id="IPR009019">
    <property type="entry name" value="KH_sf_prok-type"/>
</dbReference>
<dbReference type="SUPFAM" id="SSF54814">
    <property type="entry name" value="Prokaryotic type KH domain (KH-domain type II)"/>
    <property type="match status" value="1"/>
</dbReference>
<evidence type="ECO:0000313" key="13">
    <source>
        <dbReference type="Proteomes" id="UP000609121"/>
    </source>
</evidence>
<evidence type="ECO:0000256" key="10">
    <source>
        <dbReference type="SAM" id="MobiDB-lite"/>
    </source>
</evidence>
<dbReference type="InterPro" id="IPR036419">
    <property type="entry name" value="Ribosomal_S3_C_sf"/>
</dbReference>
<dbReference type="RefSeq" id="WP_193178909.1">
    <property type="nucleotide sequence ID" value="NZ_JACVXA010000001.1"/>
</dbReference>
<keyword evidence="2 8" id="KW-0699">rRNA-binding</keyword>
<dbReference type="InterPro" id="IPR005704">
    <property type="entry name" value="Ribosomal_uS3_bac-typ"/>
</dbReference>
<dbReference type="GO" id="GO:0006412">
    <property type="term" value="P:translation"/>
    <property type="evidence" value="ECO:0007669"/>
    <property type="project" value="UniProtKB-UniRule"/>
</dbReference>